<dbReference type="GO" id="GO:0006654">
    <property type="term" value="P:phosphatidic acid biosynthetic process"/>
    <property type="evidence" value="ECO:0007669"/>
    <property type="project" value="TreeGrafter"/>
</dbReference>
<name>A0A6A5WHW9_9PLEO</name>
<feature type="compositionally biased region" description="Basic and acidic residues" evidence="1">
    <location>
        <begin position="387"/>
        <end position="397"/>
    </location>
</feature>
<dbReference type="PANTHER" id="PTHR42886:SF42">
    <property type="entry name" value="ALPHA_BETA-HYDROLASES SUPERFAMILY PROTEIN"/>
    <property type="match status" value="1"/>
</dbReference>
<feature type="region of interest" description="Disordered" evidence="1">
    <location>
        <begin position="381"/>
        <end position="416"/>
    </location>
</feature>
<feature type="compositionally biased region" description="Basic and acidic residues" evidence="1">
    <location>
        <begin position="406"/>
        <end position="416"/>
    </location>
</feature>
<feature type="domain" description="AB hydrolase-1" evidence="2">
    <location>
        <begin position="54"/>
        <end position="243"/>
    </location>
</feature>
<evidence type="ECO:0000313" key="4">
    <source>
        <dbReference type="Proteomes" id="UP000799779"/>
    </source>
</evidence>
<evidence type="ECO:0000313" key="3">
    <source>
        <dbReference type="EMBL" id="KAF1998765.1"/>
    </source>
</evidence>
<evidence type="ECO:0000256" key="1">
    <source>
        <dbReference type="SAM" id="MobiDB-lite"/>
    </source>
</evidence>
<dbReference type="SUPFAM" id="SSF53474">
    <property type="entry name" value="alpha/beta-Hydrolases"/>
    <property type="match status" value="1"/>
</dbReference>
<dbReference type="PANTHER" id="PTHR42886">
    <property type="entry name" value="RE40534P-RELATED"/>
    <property type="match status" value="1"/>
</dbReference>
<dbReference type="GO" id="GO:0042171">
    <property type="term" value="F:lysophosphatidic acid acyltransferase activity"/>
    <property type="evidence" value="ECO:0007669"/>
    <property type="project" value="TreeGrafter"/>
</dbReference>
<gene>
    <name evidence="3" type="ORF">P154DRAFT_523811</name>
</gene>
<keyword evidence="4" id="KW-1185">Reference proteome</keyword>
<dbReference type="GO" id="GO:0055088">
    <property type="term" value="P:lipid homeostasis"/>
    <property type="evidence" value="ECO:0007669"/>
    <property type="project" value="TreeGrafter"/>
</dbReference>
<dbReference type="Pfam" id="PF12697">
    <property type="entry name" value="Abhydrolase_6"/>
    <property type="match status" value="1"/>
</dbReference>
<dbReference type="Proteomes" id="UP000799779">
    <property type="component" value="Unassembled WGS sequence"/>
</dbReference>
<organism evidence="3 4">
    <name type="scientific">Amniculicola lignicola CBS 123094</name>
    <dbReference type="NCBI Taxonomy" id="1392246"/>
    <lineage>
        <taxon>Eukaryota</taxon>
        <taxon>Fungi</taxon>
        <taxon>Dikarya</taxon>
        <taxon>Ascomycota</taxon>
        <taxon>Pezizomycotina</taxon>
        <taxon>Dothideomycetes</taxon>
        <taxon>Pleosporomycetidae</taxon>
        <taxon>Pleosporales</taxon>
        <taxon>Amniculicolaceae</taxon>
        <taxon>Amniculicola</taxon>
    </lineage>
</organism>
<sequence>MSEPGFEIFEHTLPGQHIRGYPHGATSDDAVLHVAIKEYRNRHMEREEDAVTIIAAHGVGFPKECYEALWDDILKAAKGFKIRSIWIADIANHGASYALNEASLGDDPNANDHARDLLLMVNVFRDRMKPPFVGIGHSLGAFQIASLSLLHPRLFHTLILIEPVIQLVPPPGPNAAFMASLRRDAWESRTKAETALSRNPFFKTWDPRVLQTYLKMSLRDRADGTVTLATPKAQEAWSYVRSTFHSLPEDTTTVAAKNRERLVSPDLVPFSDSSTMVFTRSEFVPMIEHLPSIRPRTLFIYGNKSHINGLESRELHLSRTGKGPGGSGGRADGNVEEKVVKGSHLCCFEGVASVAADISSWLEKEMLRWKAERDFWATVDSGKSKNGGKDLSDKWIEGVKQNSRVQRPEEKPSSKL</sequence>
<evidence type="ECO:0000259" key="2">
    <source>
        <dbReference type="Pfam" id="PF12697"/>
    </source>
</evidence>
<dbReference type="InterPro" id="IPR000073">
    <property type="entry name" value="AB_hydrolase_1"/>
</dbReference>
<dbReference type="InterPro" id="IPR029058">
    <property type="entry name" value="AB_hydrolase_fold"/>
</dbReference>
<dbReference type="AlphaFoldDB" id="A0A6A5WHW9"/>
<dbReference type="Gene3D" id="3.40.50.1820">
    <property type="entry name" value="alpha/beta hydrolase"/>
    <property type="match status" value="1"/>
</dbReference>
<reference evidence="3" key="1">
    <citation type="journal article" date="2020" name="Stud. Mycol.">
        <title>101 Dothideomycetes genomes: a test case for predicting lifestyles and emergence of pathogens.</title>
        <authorList>
            <person name="Haridas S."/>
            <person name="Albert R."/>
            <person name="Binder M."/>
            <person name="Bloem J."/>
            <person name="Labutti K."/>
            <person name="Salamov A."/>
            <person name="Andreopoulos B."/>
            <person name="Baker S."/>
            <person name="Barry K."/>
            <person name="Bills G."/>
            <person name="Bluhm B."/>
            <person name="Cannon C."/>
            <person name="Castanera R."/>
            <person name="Culley D."/>
            <person name="Daum C."/>
            <person name="Ezra D."/>
            <person name="Gonzalez J."/>
            <person name="Henrissat B."/>
            <person name="Kuo A."/>
            <person name="Liang C."/>
            <person name="Lipzen A."/>
            <person name="Lutzoni F."/>
            <person name="Magnuson J."/>
            <person name="Mondo S."/>
            <person name="Nolan M."/>
            <person name="Ohm R."/>
            <person name="Pangilinan J."/>
            <person name="Park H.-J."/>
            <person name="Ramirez L."/>
            <person name="Alfaro M."/>
            <person name="Sun H."/>
            <person name="Tritt A."/>
            <person name="Yoshinaga Y."/>
            <person name="Zwiers L.-H."/>
            <person name="Turgeon B."/>
            <person name="Goodwin S."/>
            <person name="Spatafora J."/>
            <person name="Crous P."/>
            <person name="Grigoriev I."/>
        </authorList>
    </citation>
    <scope>NUCLEOTIDE SEQUENCE</scope>
    <source>
        <strain evidence="3">CBS 123094</strain>
    </source>
</reference>
<keyword evidence="3" id="KW-0378">Hydrolase</keyword>
<dbReference type="EMBL" id="ML977601">
    <property type="protein sequence ID" value="KAF1998765.1"/>
    <property type="molecule type" value="Genomic_DNA"/>
</dbReference>
<dbReference type="GO" id="GO:0052689">
    <property type="term" value="F:carboxylic ester hydrolase activity"/>
    <property type="evidence" value="ECO:0007669"/>
    <property type="project" value="TreeGrafter"/>
</dbReference>
<dbReference type="OrthoDB" id="94039at2759"/>
<accession>A0A6A5WHW9</accession>
<protein>
    <submittedName>
        <fullName evidence="3">Alpha/beta-hydrolase</fullName>
    </submittedName>
</protein>
<proteinExistence type="predicted"/>